<evidence type="ECO:0000256" key="1">
    <source>
        <dbReference type="SAM" id="MobiDB-lite"/>
    </source>
</evidence>
<feature type="signal peptide" evidence="2">
    <location>
        <begin position="1"/>
        <end position="20"/>
    </location>
</feature>
<protein>
    <submittedName>
        <fullName evidence="3">Uncharacterized protein</fullName>
    </submittedName>
</protein>
<dbReference type="AlphaFoldDB" id="A0AAV5EMF7"/>
<evidence type="ECO:0000256" key="2">
    <source>
        <dbReference type="SAM" id="SignalP"/>
    </source>
</evidence>
<accession>A0AAV5EMF7</accession>
<dbReference type="InterPro" id="IPR039316">
    <property type="entry name" value="CLE25/26"/>
</dbReference>
<proteinExistence type="predicted"/>
<dbReference type="PANTHER" id="PTHR34277:SF21">
    <property type="entry name" value="CLE FAMILY OSCLE305 PROTEIN"/>
    <property type="match status" value="1"/>
</dbReference>
<dbReference type="PANTHER" id="PTHR34277">
    <property type="entry name" value="CLAVATA3/ESR (CLE)-RELATED PROTEIN 26"/>
    <property type="match status" value="1"/>
</dbReference>
<comment type="caution">
    <text evidence="3">The sequence shown here is derived from an EMBL/GenBank/DDBJ whole genome shotgun (WGS) entry which is preliminary data.</text>
</comment>
<name>A0AAV5EMF7_ELECO</name>
<reference evidence="3" key="1">
    <citation type="journal article" date="2018" name="DNA Res.">
        <title>Multiple hybrid de novo genome assembly of finger millet, an orphan allotetraploid crop.</title>
        <authorList>
            <person name="Hatakeyama M."/>
            <person name="Aluri S."/>
            <person name="Balachadran M.T."/>
            <person name="Sivarajan S.R."/>
            <person name="Patrignani A."/>
            <person name="Gruter S."/>
            <person name="Poveda L."/>
            <person name="Shimizu-Inatsugi R."/>
            <person name="Baeten J."/>
            <person name="Francoijs K.J."/>
            <person name="Nataraja K.N."/>
            <person name="Reddy Y.A.N."/>
            <person name="Phadnis S."/>
            <person name="Ravikumar R.L."/>
            <person name="Schlapbach R."/>
            <person name="Sreeman S.M."/>
            <person name="Shimizu K.K."/>
        </authorList>
    </citation>
    <scope>NUCLEOTIDE SEQUENCE</scope>
</reference>
<keyword evidence="4" id="KW-1185">Reference proteome</keyword>
<sequence length="89" mass="8937">MGRLALLVSVLLLSAAMSNGIRTAGTVAAGAPGPAAATTQQTAVHVATPPVAAAAATTVTSSEQQPPLDDPYKDSKRKVPNGPDPIHNR</sequence>
<evidence type="ECO:0000313" key="3">
    <source>
        <dbReference type="EMBL" id="GJN23682.1"/>
    </source>
</evidence>
<evidence type="ECO:0000313" key="4">
    <source>
        <dbReference type="Proteomes" id="UP001054889"/>
    </source>
</evidence>
<feature type="chain" id="PRO_5043652308" evidence="2">
    <location>
        <begin position="21"/>
        <end position="89"/>
    </location>
</feature>
<dbReference type="EMBL" id="BQKI01000076">
    <property type="protein sequence ID" value="GJN23682.1"/>
    <property type="molecule type" value="Genomic_DNA"/>
</dbReference>
<keyword evidence="2" id="KW-0732">Signal</keyword>
<gene>
    <name evidence="3" type="primary">gb11349</name>
    <name evidence="3" type="ORF">PR202_gb11349</name>
</gene>
<organism evidence="3 4">
    <name type="scientific">Eleusine coracana subsp. coracana</name>
    <dbReference type="NCBI Taxonomy" id="191504"/>
    <lineage>
        <taxon>Eukaryota</taxon>
        <taxon>Viridiplantae</taxon>
        <taxon>Streptophyta</taxon>
        <taxon>Embryophyta</taxon>
        <taxon>Tracheophyta</taxon>
        <taxon>Spermatophyta</taxon>
        <taxon>Magnoliopsida</taxon>
        <taxon>Liliopsida</taxon>
        <taxon>Poales</taxon>
        <taxon>Poaceae</taxon>
        <taxon>PACMAD clade</taxon>
        <taxon>Chloridoideae</taxon>
        <taxon>Cynodonteae</taxon>
        <taxon>Eleusininae</taxon>
        <taxon>Eleusine</taxon>
    </lineage>
</organism>
<dbReference type="Proteomes" id="UP001054889">
    <property type="component" value="Unassembled WGS sequence"/>
</dbReference>
<feature type="region of interest" description="Disordered" evidence="1">
    <location>
        <begin position="53"/>
        <end position="89"/>
    </location>
</feature>
<reference evidence="3" key="2">
    <citation type="submission" date="2021-12" db="EMBL/GenBank/DDBJ databases">
        <title>Resequencing data analysis of finger millet.</title>
        <authorList>
            <person name="Hatakeyama M."/>
            <person name="Aluri S."/>
            <person name="Balachadran M.T."/>
            <person name="Sivarajan S.R."/>
            <person name="Poveda L."/>
            <person name="Shimizu-Inatsugi R."/>
            <person name="Schlapbach R."/>
            <person name="Sreeman S.M."/>
            <person name="Shimizu K.K."/>
        </authorList>
    </citation>
    <scope>NUCLEOTIDE SEQUENCE</scope>
</reference>